<keyword evidence="2 10" id="KW-0723">Serine/threonine-protein kinase</keyword>
<evidence type="ECO:0000256" key="6">
    <source>
        <dbReference type="ARBA" id="ARBA00022840"/>
    </source>
</evidence>
<dbReference type="Gene3D" id="3.30.200.20">
    <property type="entry name" value="Phosphorylase Kinase, domain 1"/>
    <property type="match status" value="1"/>
</dbReference>
<comment type="caution">
    <text evidence="12">The sequence shown here is derived from an EMBL/GenBank/DDBJ whole genome shotgun (WGS) entry which is preliminary data.</text>
</comment>
<evidence type="ECO:0000256" key="5">
    <source>
        <dbReference type="ARBA" id="ARBA00022777"/>
    </source>
</evidence>
<keyword evidence="4 9" id="KW-0547">Nucleotide-binding</keyword>
<keyword evidence="3" id="KW-0808">Transferase</keyword>
<evidence type="ECO:0000259" key="11">
    <source>
        <dbReference type="PROSITE" id="PS50011"/>
    </source>
</evidence>
<dbReference type="Pfam" id="PF00069">
    <property type="entry name" value="Pkinase"/>
    <property type="match status" value="2"/>
</dbReference>
<dbReference type="InterPro" id="IPR000719">
    <property type="entry name" value="Prot_kinase_dom"/>
</dbReference>
<dbReference type="AlphaFoldDB" id="A0A8H4PG44"/>
<accession>A0A8H4PG44</accession>
<dbReference type="PANTHER" id="PTHR47634">
    <property type="entry name" value="PROTEIN KINASE DOMAIN-CONTAINING PROTEIN-RELATED"/>
    <property type="match status" value="1"/>
</dbReference>
<evidence type="ECO:0000313" key="13">
    <source>
        <dbReference type="Proteomes" id="UP000554235"/>
    </source>
</evidence>
<dbReference type="GO" id="GO:0000245">
    <property type="term" value="P:spliceosomal complex assembly"/>
    <property type="evidence" value="ECO:0007669"/>
    <property type="project" value="TreeGrafter"/>
</dbReference>
<name>A0A8H4PG44_9HYPO</name>
<evidence type="ECO:0000256" key="4">
    <source>
        <dbReference type="ARBA" id="ARBA00022741"/>
    </source>
</evidence>
<protein>
    <recommendedName>
        <fullName evidence="1">non-specific serine/threonine protein kinase</fullName>
        <ecNumber evidence="1">2.7.11.1</ecNumber>
    </recommendedName>
</protein>
<keyword evidence="6 9" id="KW-0067">ATP-binding</keyword>
<dbReference type="GO" id="GO:0004674">
    <property type="term" value="F:protein serine/threonine kinase activity"/>
    <property type="evidence" value="ECO:0007669"/>
    <property type="project" value="UniProtKB-KW"/>
</dbReference>
<evidence type="ECO:0000256" key="9">
    <source>
        <dbReference type="PROSITE-ProRule" id="PRU10141"/>
    </source>
</evidence>
<organism evidence="12 13">
    <name type="scientific">Fusarium albosuccineum</name>
    <dbReference type="NCBI Taxonomy" id="1237068"/>
    <lineage>
        <taxon>Eukaryota</taxon>
        <taxon>Fungi</taxon>
        <taxon>Dikarya</taxon>
        <taxon>Ascomycota</taxon>
        <taxon>Pezizomycotina</taxon>
        <taxon>Sordariomycetes</taxon>
        <taxon>Hypocreomycetidae</taxon>
        <taxon>Hypocreales</taxon>
        <taxon>Nectriaceae</taxon>
        <taxon>Fusarium</taxon>
        <taxon>Fusarium decemcellulare species complex</taxon>
    </lineage>
</organism>
<evidence type="ECO:0000256" key="3">
    <source>
        <dbReference type="ARBA" id="ARBA00022679"/>
    </source>
</evidence>
<evidence type="ECO:0000256" key="7">
    <source>
        <dbReference type="ARBA" id="ARBA00047899"/>
    </source>
</evidence>
<comment type="catalytic activity">
    <reaction evidence="8">
        <text>L-seryl-[protein] + ATP = O-phospho-L-seryl-[protein] + ADP + H(+)</text>
        <dbReference type="Rhea" id="RHEA:17989"/>
        <dbReference type="Rhea" id="RHEA-COMP:9863"/>
        <dbReference type="Rhea" id="RHEA-COMP:11604"/>
        <dbReference type="ChEBI" id="CHEBI:15378"/>
        <dbReference type="ChEBI" id="CHEBI:29999"/>
        <dbReference type="ChEBI" id="CHEBI:30616"/>
        <dbReference type="ChEBI" id="CHEBI:83421"/>
        <dbReference type="ChEBI" id="CHEBI:456216"/>
        <dbReference type="EC" id="2.7.11.1"/>
    </reaction>
</comment>
<evidence type="ECO:0000256" key="8">
    <source>
        <dbReference type="ARBA" id="ARBA00048679"/>
    </source>
</evidence>
<dbReference type="Proteomes" id="UP000554235">
    <property type="component" value="Unassembled WGS sequence"/>
</dbReference>
<dbReference type="PROSITE" id="PS50011">
    <property type="entry name" value="PROTEIN_KINASE_DOM"/>
    <property type="match status" value="1"/>
</dbReference>
<keyword evidence="13" id="KW-1185">Reference proteome</keyword>
<dbReference type="SUPFAM" id="SSF56112">
    <property type="entry name" value="Protein kinase-like (PK-like)"/>
    <property type="match status" value="1"/>
</dbReference>
<proteinExistence type="inferred from homology"/>
<evidence type="ECO:0000256" key="10">
    <source>
        <dbReference type="RuleBase" id="RU000304"/>
    </source>
</evidence>
<keyword evidence="5 12" id="KW-0418">Kinase</keyword>
<dbReference type="SMART" id="SM00220">
    <property type="entry name" value="S_TKc"/>
    <property type="match status" value="1"/>
</dbReference>
<sequence length="364" mass="40792">MFRSAAGRLKSALGFSPGQITSSRAFSEESLARYCQGGYHPVRIGDVFSNGRYKVLCKLGYGVYSTVWLASDSVTKHHVALKMLTADCYGHQQDTFEMDILREIKSKSAAAPASQHLLGLLDNFEHVGPNGKHVCLVFKAMGPDMSKFRRLFPRSRIPVPLMKDISRQLLLALAFLHDTCQVIHSDIKPQNILIETAKINEMFENAPSEVFLSRRPPLDPPNDFYIESSQISSAEEDLSRVTEVSARLADFGTASWFTRHLTEWIQPQMLRAPEVILGASWDYKVDIWNLGLIIWELSEGSLMFDGTWSASAPYTPEAHLAQMEAILGKMPQSLLSKSSDRDRFFNREASEAVDLPGHAPRDDL</sequence>
<feature type="binding site" evidence="9">
    <location>
        <position position="82"/>
    </location>
    <ligand>
        <name>ATP</name>
        <dbReference type="ChEBI" id="CHEBI:30616"/>
    </ligand>
</feature>
<dbReference type="InterPro" id="IPR008271">
    <property type="entry name" value="Ser/Thr_kinase_AS"/>
</dbReference>
<dbReference type="PANTHER" id="PTHR47634:SF9">
    <property type="entry name" value="PROTEIN KINASE DOMAIN-CONTAINING PROTEIN-RELATED"/>
    <property type="match status" value="1"/>
</dbReference>
<dbReference type="EMBL" id="JAADYS010000205">
    <property type="protein sequence ID" value="KAF4471435.1"/>
    <property type="molecule type" value="Genomic_DNA"/>
</dbReference>
<dbReference type="EC" id="2.7.11.1" evidence="1"/>
<dbReference type="GO" id="GO:0005524">
    <property type="term" value="F:ATP binding"/>
    <property type="evidence" value="ECO:0007669"/>
    <property type="project" value="UniProtKB-UniRule"/>
</dbReference>
<dbReference type="InterPro" id="IPR011009">
    <property type="entry name" value="Kinase-like_dom_sf"/>
</dbReference>
<evidence type="ECO:0000256" key="1">
    <source>
        <dbReference type="ARBA" id="ARBA00012513"/>
    </source>
</evidence>
<comment type="similarity">
    <text evidence="10">Belongs to the protein kinase superfamily.</text>
</comment>
<dbReference type="GO" id="GO:0050684">
    <property type="term" value="P:regulation of mRNA processing"/>
    <property type="evidence" value="ECO:0007669"/>
    <property type="project" value="TreeGrafter"/>
</dbReference>
<comment type="catalytic activity">
    <reaction evidence="7">
        <text>L-threonyl-[protein] + ATP = O-phospho-L-threonyl-[protein] + ADP + H(+)</text>
        <dbReference type="Rhea" id="RHEA:46608"/>
        <dbReference type="Rhea" id="RHEA-COMP:11060"/>
        <dbReference type="Rhea" id="RHEA-COMP:11605"/>
        <dbReference type="ChEBI" id="CHEBI:15378"/>
        <dbReference type="ChEBI" id="CHEBI:30013"/>
        <dbReference type="ChEBI" id="CHEBI:30616"/>
        <dbReference type="ChEBI" id="CHEBI:61977"/>
        <dbReference type="ChEBI" id="CHEBI:456216"/>
        <dbReference type="EC" id="2.7.11.1"/>
    </reaction>
</comment>
<reference evidence="12 13" key="1">
    <citation type="submission" date="2020-01" db="EMBL/GenBank/DDBJ databases">
        <title>Identification and distribution of gene clusters putatively required for synthesis of sphingolipid metabolism inhibitors in phylogenetically diverse species of the filamentous fungus Fusarium.</title>
        <authorList>
            <person name="Kim H.-S."/>
            <person name="Busman M."/>
            <person name="Brown D.W."/>
            <person name="Divon H."/>
            <person name="Uhlig S."/>
            <person name="Proctor R.H."/>
        </authorList>
    </citation>
    <scope>NUCLEOTIDE SEQUENCE [LARGE SCALE GENOMIC DNA]</scope>
    <source>
        <strain evidence="12 13">NRRL 20459</strain>
    </source>
</reference>
<dbReference type="Gene3D" id="1.10.510.10">
    <property type="entry name" value="Transferase(Phosphotransferase) domain 1"/>
    <property type="match status" value="1"/>
</dbReference>
<evidence type="ECO:0000313" key="12">
    <source>
        <dbReference type="EMBL" id="KAF4471435.1"/>
    </source>
</evidence>
<dbReference type="PROSITE" id="PS00108">
    <property type="entry name" value="PROTEIN_KINASE_ST"/>
    <property type="match status" value="1"/>
</dbReference>
<gene>
    <name evidence="12" type="ORF">FALBO_1640</name>
</gene>
<dbReference type="OrthoDB" id="5979581at2759"/>
<dbReference type="PROSITE" id="PS00107">
    <property type="entry name" value="PROTEIN_KINASE_ATP"/>
    <property type="match status" value="1"/>
</dbReference>
<dbReference type="InterPro" id="IPR051334">
    <property type="entry name" value="SRPK"/>
</dbReference>
<evidence type="ECO:0000256" key="2">
    <source>
        <dbReference type="ARBA" id="ARBA00022527"/>
    </source>
</evidence>
<feature type="domain" description="Protein kinase" evidence="11">
    <location>
        <begin position="53"/>
        <end position="364"/>
    </location>
</feature>
<dbReference type="InterPro" id="IPR017441">
    <property type="entry name" value="Protein_kinase_ATP_BS"/>
</dbReference>